<name>A0A5B0E383_9HYPH</name>
<sequence>MTNRTQDLFTIGKNLVAAAMRAGADAADAAIARSSSRSVQVRLGKVEQTDSSESDSVSLRVFYGGRVASVSADFSADPERLAERAVAMARVSPVDPYAGLADPALLAQDIPELDLFDATDVPAEELKEHALAAEAAGLAVAGITNSGGASASCGSVGLILVTSGGFSGMQRRSGFSRSVSLVGGDGTGMQRDYDFDSRIYYDDLEMPETIGRNAAERTIARLNPGKLATGHYPIVFDPRVARGLIGHLLSAINGASIARGSSFLKDSMGQPVLPENISIEDNPLLLRRWGSRPFDGEGVAAQPLQLVEGGVLKTWLLDSATGKELGLATNGRAARGGGGVSPSSSNVLLTPGQETPADLLARAEGGIYITELIGHGADIVTGDYSRGASGYRIRNGQLAEPLAEFTIAGHLRAMLASIQPADDADSRFSVVCPTLGLGEMTVAGG</sequence>
<dbReference type="Pfam" id="PF19289">
    <property type="entry name" value="PmbA_TldD_3rd"/>
    <property type="match status" value="1"/>
</dbReference>
<dbReference type="Pfam" id="PF01523">
    <property type="entry name" value="PmbA_TldD_1st"/>
    <property type="match status" value="1"/>
</dbReference>
<dbReference type="InterPro" id="IPR035068">
    <property type="entry name" value="TldD/PmbA_N"/>
</dbReference>
<evidence type="ECO:0000313" key="5">
    <source>
        <dbReference type="EMBL" id="KAA0972210.1"/>
    </source>
</evidence>
<dbReference type="InterPro" id="IPR045570">
    <property type="entry name" value="Metalloprtase-TldD/E_cen_dom"/>
</dbReference>
<dbReference type="InterPro" id="IPR045569">
    <property type="entry name" value="Metalloprtase-TldD/E_C"/>
</dbReference>
<dbReference type="RefSeq" id="WP_149297713.1">
    <property type="nucleotide sequence ID" value="NZ_VTWH01000001.1"/>
</dbReference>
<dbReference type="AlphaFoldDB" id="A0A5B0E383"/>
<protein>
    <submittedName>
        <fullName evidence="5">TldD/PmbA family protein</fullName>
    </submittedName>
</protein>
<comment type="similarity">
    <text evidence="1">Belongs to the peptidase U62 family.</text>
</comment>
<dbReference type="Pfam" id="PF19290">
    <property type="entry name" value="PmbA_TldD_2nd"/>
    <property type="match status" value="1"/>
</dbReference>
<evidence type="ECO:0000313" key="6">
    <source>
        <dbReference type="Proteomes" id="UP000324738"/>
    </source>
</evidence>
<dbReference type="SUPFAM" id="SSF111283">
    <property type="entry name" value="Putative modulator of DNA gyrase, PmbA/TldD"/>
    <property type="match status" value="1"/>
</dbReference>
<accession>A0A5B0E383</accession>
<organism evidence="5 6">
    <name type="scientific">Aureimonas fodinaquatilis</name>
    <dbReference type="NCBI Taxonomy" id="2565783"/>
    <lineage>
        <taxon>Bacteria</taxon>
        <taxon>Pseudomonadati</taxon>
        <taxon>Pseudomonadota</taxon>
        <taxon>Alphaproteobacteria</taxon>
        <taxon>Hyphomicrobiales</taxon>
        <taxon>Aurantimonadaceae</taxon>
        <taxon>Aureimonas</taxon>
    </lineage>
</organism>
<dbReference type="InterPro" id="IPR002510">
    <property type="entry name" value="Metalloprtase-TldD/E_N"/>
</dbReference>
<keyword evidence="6" id="KW-1185">Reference proteome</keyword>
<evidence type="ECO:0000259" key="3">
    <source>
        <dbReference type="Pfam" id="PF19289"/>
    </source>
</evidence>
<dbReference type="Proteomes" id="UP000324738">
    <property type="component" value="Unassembled WGS sequence"/>
</dbReference>
<feature type="domain" description="Metalloprotease TldD/E C-terminal" evidence="3">
    <location>
        <begin position="229"/>
        <end position="444"/>
    </location>
</feature>
<evidence type="ECO:0000259" key="4">
    <source>
        <dbReference type="Pfam" id="PF19290"/>
    </source>
</evidence>
<dbReference type="Gene3D" id="3.30.2290.10">
    <property type="entry name" value="PmbA/TldD superfamily"/>
    <property type="match status" value="1"/>
</dbReference>
<feature type="domain" description="Metalloprotease TldD/E central" evidence="4">
    <location>
        <begin position="118"/>
        <end position="222"/>
    </location>
</feature>
<dbReference type="EMBL" id="VTWH01000001">
    <property type="protein sequence ID" value="KAA0972210.1"/>
    <property type="molecule type" value="Genomic_DNA"/>
</dbReference>
<reference evidence="5 6" key="1">
    <citation type="submission" date="2019-08" db="EMBL/GenBank/DDBJ databases">
        <title>Aureimonas fodiniaquatilis sp. nov., isolated from a coal mine wastewater.</title>
        <authorList>
            <person name="Kim W."/>
        </authorList>
    </citation>
    <scope>NUCLEOTIDE SEQUENCE [LARGE SCALE GENOMIC DNA]</scope>
    <source>
        <strain evidence="5 6">CAU 1482</strain>
    </source>
</reference>
<dbReference type="PANTHER" id="PTHR43421">
    <property type="entry name" value="METALLOPROTEASE PMBA"/>
    <property type="match status" value="1"/>
</dbReference>
<dbReference type="OrthoDB" id="9803618at2"/>
<dbReference type="GO" id="GO:0005829">
    <property type="term" value="C:cytosol"/>
    <property type="evidence" value="ECO:0007669"/>
    <property type="project" value="TreeGrafter"/>
</dbReference>
<dbReference type="GO" id="GO:0006508">
    <property type="term" value="P:proteolysis"/>
    <property type="evidence" value="ECO:0007669"/>
    <property type="project" value="InterPro"/>
</dbReference>
<evidence type="ECO:0000256" key="1">
    <source>
        <dbReference type="ARBA" id="ARBA00005836"/>
    </source>
</evidence>
<dbReference type="PANTHER" id="PTHR43421:SF1">
    <property type="entry name" value="METALLOPROTEASE PMBA"/>
    <property type="match status" value="1"/>
</dbReference>
<comment type="caution">
    <text evidence="5">The sequence shown here is derived from an EMBL/GenBank/DDBJ whole genome shotgun (WGS) entry which is preliminary data.</text>
</comment>
<evidence type="ECO:0000259" key="2">
    <source>
        <dbReference type="Pfam" id="PF01523"/>
    </source>
</evidence>
<dbReference type="InterPro" id="IPR047657">
    <property type="entry name" value="PmbA"/>
</dbReference>
<dbReference type="InterPro" id="IPR036059">
    <property type="entry name" value="TldD/PmbA_sf"/>
</dbReference>
<gene>
    <name evidence="5" type="ORF">FPY71_03620</name>
</gene>
<feature type="domain" description="Metalloprotease TldD/E N-terminal" evidence="2">
    <location>
        <begin position="27"/>
        <end position="89"/>
    </location>
</feature>
<proteinExistence type="inferred from homology"/>
<dbReference type="GO" id="GO:0008237">
    <property type="term" value="F:metallopeptidase activity"/>
    <property type="evidence" value="ECO:0007669"/>
    <property type="project" value="InterPro"/>
</dbReference>